<proteinExistence type="predicted"/>
<feature type="transmembrane region" description="Helical" evidence="1">
    <location>
        <begin position="19"/>
        <end position="37"/>
    </location>
</feature>
<dbReference type="Proteomes" id="UP001457282">
    <property type="component" value="Unassembled WGS sequence"/>
</dbReference>
<comment type="caution">
    <text evidence="2">The sequence shown here is derived from an EMBL/GenBank/DDBJ whole genome shotgun (WGS) entry which is preliminary data.</text>
</comment>
<keyword evidence="1" id="KW-0812">Transmembrane</keyword>
<gene>
    <name evidence="2" type="ORF">M0R45_002288</name>
</gene>
<evidence type="ECO:0000256" key="1">
    <source>
        <dbReference type="SAM" id="Phobius"/>
    </source>
</evidence>
<dbReference type="EMBL" id="JBEDUW010000338">
    <property type="protein sequence ID" value="KAK9901050.1"/>
    <property type="molecule type" value="Genomic_DNA"/>
</dbReference>
<name>A0AAW1VDD8_RUBAR</name>
<dbReference type="AlphaFoldDB" id="A0AAW1VDD8"/>
<keyword evidence="1" id="KW-0472">Membrane</keyword>
<protein>
    <recommendedName>
        <fullName evidence="4">Secreted protein</fullName>
    </recommendedName>
</protein>
<keyword evidence="3" id="KW-1185">Reference proteome</keyword>
<evidence type="ECO:0000313" key="3">
    <source>
        <dbReference type="Proteomes" id="UP001457282"/>
    </source>
</evidence>
<sequence length="75" mass="8366">MAAAQKSQLQVAAAVASSLPNPCTVAIAPSIFLSLLCRRRKKKNMIRPSCCKMRKQKMKRRSCSRKKGYGVAKKR</sequence>
<organism evidence="2 3">
    <name type="scientific">Rubus argutus</name>
    <name type="common">Southern blackberry</name>
    <dbReference type="NCBI Taxonomy" id="59490"/>
    <lineage>
        <taxon>Eukaryota</taxon>
        <taxon>Viridiplantae</taxon>
        <taxon>Streptophyta</taxon>
        <taxon>Embryophyta</taxon>
        <taxon>Tracheophyta</taxon>
        <taxon>Spermatophyta</taxon>
        <taxon>Magnoliopsida</taxon>
        <taxon>eudicotyledons</taxon>
        <taxon>Gunneridae</taxon>
        <taxon>Pentapetalae</taxon>
        <taxon>rosids</taxon>
        <taxon>fabids</taxon>
        <taxon>Rosales</taxon>
        <taxon>Rosaceae</taxon>
        <taxon>Rosoideae</taxon>
        <taxon>Rosoideae incertae sedis</taxon>
        <taxon>Rubus</taxon>
    </lineage>
</organism>
<accession>A0AAW1VDD8</accession>
<reference evidence="2 3" key="1">
    <citation type="journal article" date="2023" name="G3 (Bethesda)">
        <title>A chromosome-length genome assembly and annotation of blackberry (Rubus argutus, cv. 'Hillquist').</title>
        <authorList>
            <person name="Bruna T."/>
            <person name="Aryal R."/>
            <person name="Dudchenko O."/>
            <person name="Sargent D.J."/>
            <person name="Mead D."/>
            <person name="Buti M."/>
            <person name="Cavallini A."/>
            <person name="Hytonen T."/>
            <person name="Andres J."/>
            <person name="Pham M."/>
            <person name="Weisz D."/>
            <person name="Mascagni F."/>
            <person name="Usai G."/>
            <person name="Natali L."/>
            <person name="Bassil N."/>
            <person name="Fernandez G.E."/>
            <person name="Lomsadze A."/>
            <person name="Armour M."/>
            <person name="Olukolu B."/>
            <person name="Poorten T."/>
            <person name="Britton C."/>
            <person name="Davik J."/>
            <person name="Ashrafi H."/>
            <person name="Aiden E.L."/>
            <person name="Borodovsky M."/>
            <person name="Worthington M."/>
        </authorList>
    </citation>
    <scope>NUCLEOTIDE SEQUENCE [LARGE SCALE GENOMIC DNA]</scope>
    <source>
        <strain evidence="2">PI 553951</strain>
    </source>
</reference>
<evidence type="ECO:0008006" key="4">
    <source>
        <dbReference type="Google" id="ProtNLM"/>
    </source>
</evidence>
<evidence type="ECO:0000313" key="2">
    <source>
        <dbReference type="EMBL" id="KAK9901050.1"/>
    </source>
</evidence>
<keyword evidence="1" id="KW-1133">Transmembrane helix</keyword>